<comment type="similarity">
    <text evidence="6">Belongs to the RbsD / FucU family. RbsD subfamily.</text>
</comment>
<dbReference type="SUPFAM" id="SSF102546">
    <property type="entry name" value="RbsD-like"/>
    <property type="match status" value="1"/>
</dbReference>
<evidence type="ECO:0000256" key="1">
    <source>
        <dbReference type="ARBA" id="ARBA00000223"/>
    </source>
</evidence>
<evidence type="ECO:0000256" key="4">
    <source>
        <dbReference type="ARBA" id="ARBA00023235"/>
    </source>
</evidence>
<dbReference type="EC" id="5.4.99.62" evidence="2 6"/>
<keyword evidence="4 6" id="KW-0413">Isomerase</keyword>
<evidence type="ECO:0000256" key="2">
    <source>
        <dbReference type="ARBA" id="ARBA00012862"/>
    </source>
</evidence>
<comment type="pathway">
    <text evidence="6">Carbohydrate metabolism; D-ribose degradation; D-ribose 5-phosphate from beta-D-ribopyranose: step 1/2.</text>
</comment>
<dbReference type="GO" id="GO:0019303">
    <property type="term" value="P:D-ribose catabolic process"/>
    <property type="evidence" value="ECO:0007669"/>
    <property type="project" value="UniProtKB-UniRule"/>
</dbReference>
<reference evidence="7 8" key="1">
    <citation type="journal article" date="2008" name="PLoS ONE">
        <title>A recalibrated molecular clock and independent origins for the cholera pandemic clones.</title>
        <authorList>
            <person name="Feng L."/>
            <person name="Reeves P.R."/>
            <person name="Lan R."/>
            <person name="Ren Y."/>
            <person name="Gao C."/>
            <person name="Zhou Z."/>
            <person name="Ren Y."/>
            <person name="Cheng J."/>
            <person name="Wang W."/>
            <person name="Wang J."/>
            <person name="Qian W."/>
            <person name="Li D."/>
            <person name="Wang L."/>
        </authorList>
    </citation>
    <scope>NUCLEOTIDE SEQUENCE [LARGE SCALE GENOMIC DNA]</scope>
    <source>
        <strain evidence="7 8">M66-2</strain>
    </source>
</reference>
<evidence type="ECO:0000256" key="6">
    <source>
        <dbReference type="HAMAP-Rule" id="MF_01661"/>
    </source>
</evidence>
<comment type="catalytic activity">
    <reaction evidence="1 6">
        <text>beta-D-ribopyranose = beta-D-ribofuranose</text>
        <dbReference type="Rhea" id="RHEA:25432"/>
        <dbReference type="ChEBI" id="CHEBI:27476"/>
        <dbReference type="ChEBI" id="CHEBI:47002"/>
        <dbReference type="EC" id="5.4.99.62"/>
    </reaction>
</comment>
<dbReference type="PANTHER" id="PTHR37831">
    <property type="entry name" value="D-RIBOSE PYRANASE"/>
    <property type="match status" value="1"/>
</dbReference>
<feature type="binding site" evidence="6">
    <location>
        <position position="123"/>
    </location>
    <ligand>
        <name>substrate</name>
    </ligand>
</feature>
<feature type="binding site" evidence="6">
    <location>
        <position position="45"/>
    </location>
    <ligand>
        <name>substrate</name>
    </ligand>
</feature>
<dbReference type="Pfam" id="PF05025">
    <property type="entry name" value="RbsD_FucU"/>
    <property type="match status" value="1"/>
</dbReference>
<proteinExistence type="inferred from homology"/>
<dbReference type="Gene3D" id="3.40.1650.10">
    <property type="entry name" value="RbsD-like domain"/>
    <property type="match status" value="1"/>
</dbReference>
<accession>C3LUF1</accession>
<evidence type="ECO:0000313" key="7">
    <source>
        <dbReference type="EMBL" id="ACP07106.1"/>
    </source>
</evidence>
<evidence type="ECO:0000256" key="5">
    <source>
        <dbReference type="ARBA" id="ARBA00023277"/>
    </source>
</evidence>
<dbReference type="EMBL" id="CP001234">
    <property type="protein sequence ID" value="ACP07106.1"/>
    <property type="molecule type" value="Genomic_DNA"/>
</dbReference>
<comment type="subcellular location">
    <subcellularLocation>
        <location evidence="6">Cytoplasm</location>
    </subcellularLocation>
</comment>
<sequence>MKVMLSLFKRESIKGITMKKSTLLNSELSYLVATLGHTDEITICDAGLPIPDEVTRIDLALTHGVPSFLETVRVILSESQIESVIVAQEFAQVSPVLHEALYRELKAEEQLCGKPIAIQYISHEAFKQRTLQSRAVVRTGECTPYANVIFQAGVVF</sequence>
<comment type="function">
    <text evidence="6">Catalyzes the interconversion of beta-pyran and beta-furan forms of D-ribose.</text>
</comment>
<dbReference type="InterPro" id="IPR023750">
    <property type="entry name" value="RbsD-like_sf"/>
</dbReference>
<dbReference type="InterPro" id="IPR007721">
    <property type="entry name" value="RbsD_FucU"/>
</dbReference>
<feature type="active site" description="Proton donor" evidence="6">
    <location>
        <position position="37"/>
    </location>
</feature>
<organism evidence="7 8">
    <name type="scientific">Vibrio cholerae serotype O1 (strain M66-2)</name>
    <dbReference type="NCBI Taxonomy" id="579112"/>
    <lineage>
        <taxon>Bacteria</taxon>
        <taxon>Pseudomonadati</taxon>
        <taxon>Pseudomonadota</taxon>
        <taxon>Gammaproteobacteria</taxon>
        <taxon>Vibrionales</taxon>
        <taxon>Vibrionaceae</taxon>
        <taxon>Vibrio</taxon>
    </lineage>
</organism>
<gene>
    <name evidence="6 7" type="primary">rbsD</name>
    <name evidence="7" type="ordered locus">VCM66_A0125</name>
</gene>
<keyword evidence="5 6" id="KW-0119">Carbohydrate metabolism</keyword>
<comment type="subunit">
    <text evidence="6">Homodecamer.</text>
</comment>
<dbReference type="UniPathway" id="UPA00916">
    <property type="reaction ID" value="UER00888"/>
</dbReference>
<dbReference type="GO" id="GO:0048029">
    <property type="term" value="F:monosaccharide binding"/>
    <property type="evidence" value="ECO:0007669"/>
    <property type="project" value="InterPro"/>
</dbReference>
<dbReference type="HOGENOM" id="CLU_135498_0_0_6"/>
<evidence type="ECO:0000313" key="8">
    <source>
        <dbReference type="Proteomes" id="UP000001217"/>
    </source>
</evidence>
<dbReference type="GO" id="GO:0005829">
    <property type="term" value="C:cytosol"/>
    <property type="evidence" value="ECO:0007669"/>
    <property type="project" value="TreeGrafter"/>
</dbReference>
<keyword evidence="3 6" id="KW-0963">Cytoplasm</keyword>
<dbReference type="KEGG" id="vcm:VCM66_A0125"/>
<dbReference type="NCBIfam" id="NF008761">
    <property type="entry name" value="PRK11797.1"/>
    <property type="match status" value="1"/>
</dbReference>
<dbReference type="InterPro" id="IPR023064">
    <property type="entry name" value="D-ribose_pyranase"/>
</dbReference>
<dbReference type="AlphaFoldDB" id="C3LUF1"/>
<dbReference type="GO" id="GO:0062193">
    <property type="term" value="F:D-ribose pyranase activity"/>
    <property type="evidence" value="ECO:0007669"/>
    <property type="project" value="UniProtKB-EC"/>
</dbReference>
<evidence type="ECO:0000256" key="3">
    <source>
        <dbReference type="ARBA" id="ARBA00022490"/>
    </source>
</evidence>
<protein>
    <recommendedName>
        <fullName evidence="2 6">D-ribose pyranase</fullName>
        <ecNumber evidence="2 6">5.4.99.62</ecNumber>
    </recommendedName>
</protein>
<name>C3LUF1_VIBCM</name>
<dbReference type="GO" id="GO:0016872">
    <property type="term" value="F:intramolecular lyase activity"/>
    <property type="evidence" value="ECO:0007669"/>
    <property type="project" value="UniProtKB-UniRule"/>
</dbReference>
<dbReference type="Proteomes" id="UP000001217">
    <property type="component" value="Chromosome II"/>
</dbReference>
<dbReference type="PANTHER" id="PTHR37831:SF1">
    <property type="entry name" value="D-RIBOSE PYRANASE"/>
    <property type="match status" value="1"/>
</dbReference>
<dbReference type="HAMAP" id="MF_01661">
    <property type="entry name" value="D_rib_pyranase"/>
    <property type="match status" value="1"/>
</dbReference>
<feature type="binding site" evidence="6">
    <location>
        <begin position="145"/>
        <end position="147"/>
    </location>
    <ligand>
        <name>substrate</name>
    </ligand>
</feature>